<evidence type="ECO:0000313" key="2">
    <source>
        <dbReference type="EMBL" id="OLN96821.1"/>
    </source>
</evidence>
<dbReference type="Pfam" id="PF06985">
    <property type="entry name" value="HET"/>
    <property type="match status" value="1"/>
</dbReference>
<dbReference type="AlphaFoldDB" id="A0A1Q8S620"/>
<dbReference type="PANTHER" id="PTHR24148:SF64">
    <property type="entry name" value="HETEROKARYON INCOMPATIBILITY DOMAIN-CONTAINING PROTEIN"/>
    <property type="match status" value="1"/>
</dbReference>
<dbReference type="Pfam" id="PF26639">
    <property type="entry name" value="Het-6_barrel"/>
    <property type="match status" value="1"/>
</dbReference>
<organism evidence="2 3">
    <name type="scientific">Colletotrichum chlorophyti</name>
    <dbReference type="NCBI Taxonomy" id="708187"/>
    <lineage>
        <taxon>Eukaryota</taxon>
        <taxon>Fungi</taxon>
        <taxon>Dikarya</taxon>
        <taxon>Ascomycota</taxon>
        <taxon>Pezizomycotina</taxon>
        <taxon>Sordariomycetes</taxon>
        <taxon>Hypocreomycetidae</taxon>
        <taxon>Glomerellales</taxon>
        <taxon>Glomerellaceae</taxon>
        <taxon>Colletotrichum</taxon>
    </lineage>
</organism>
<reference evidence="2 3" key="1">
    <citation type="submission" date="2016-11" db="EMBL/GenBank/DDBJ databases">
        <title>Draft Genome Assembly of Colletotrichum chlorophyti a pathogen of herbaceous plants.</title>
        <authorList>
            <person name="Gan P."/>
            <person name="Narusaka M."/>
            <person name="Tsushima A."/>
            <person name="Narusaka Y."/>
            <person name="Takano Y."/>
            <person name="Shirasu K."/>
        </authorList>
    </citation>
    <scope>NUCLEOTIDE SEQUENCE [LARGE SCALE GENOMIC DNA]</scope>
    <source>
        <strain evidence="2 3">NTL11</strain>
    </source>
</reference>
<sequence>MATWLKRTPTGIRAHGPIEIVDPGHRVYGPVPVDSREIRLIKLQPAGSLSSPVVTKLIVAPLGDPSVHYDALSYAWGDGSDKRSIRVNGQPLVVTRSLDTALRYLRREGEEVVLWVDSICIDQGHVAERNVQVGNMGEIYRNAKVVRIWLGESADGTEAAMKLVDNCTGIQDDHVVKQILNNEDGAVGLAELLRRPYWGRMWMFQEIHLARVAHVHCGIFTAAFDTFIRMDKLAATSQHWPDRRTSPAWSIDLRKAFLEIAHFTLDPSELIDLEYVLMVTRSMEASEPRDKLFALTATCNMKPYLSIDYDIPVRDVYASFTRSYVRATGNLSLLLTAGCNNPAYQPGDEIVLPSWTPDFRGTRTRPDIHVTYGMARVFNASKGARFAPPADGSLQSEPDSGIFEVEGIILDTIEKTFLLARSEESMHGILGKLSPGASGCDPSGMPQLEALRDTMIFNTDNTAHGTSQGMGASRKDRLLQLTLGFMHDLELQLSAQGTQDRAAHLAASWESPTAKDRESPVSCYEQLRKSDPESLKIFRQAFVQECIRNAGTESSMFRTSGGYIGRGGHSVQQGDVVTVLFGADMPVLLRREGSYYKIIGPCYVRGVMFGEAMNRVGNGVGMERLMLI</sequence>
<dbReference type="EMBL" id="MPGH01000014">
    <property type="protein sequence ID" value="OLN96821.1"/>
    <property type="molecule type" value="Genomic_DNA"/>
</dbReference>
<feature type="domain" description="Heterokaryon incompatibility" evidence="1">
    <location>
        <begin position="69"/>
        <end position="206"/>
    </location>
</feature>
<dbReference type="OrthoDB" id="5571888at2759"/>
<dbReference type="STRING" id="708187.A0A1Q8S620"/>
<dbReference type="InterPro" id="IPR010730">
    <property type="entry name" value="HET"/>
</dbReference>
<keyword evidence="3" id="KW-1185">Reference proteome</keyword>
<dbReference type="InterPro" id="IPR052895">
    <property type="entry name" value="HetReg/Transcr_Mod"/>
</dbReference>
<comment type="caution">
    <text evidence="2">The sequence shown here is derived from an EMBL/GenBank/DDBJ whole genome shotgun (WGS) entry which is preliminary data.</text>
</comment>
<dbReference type="Proteomes" id="UP000186583">
    <property type="component" value="Unassembled WGS sequence"/>
</dbReference>
<proteinExistence type="predicted"/>
<accession>A0A1Q8S620</accession>
<dbReference type="PANTHER" id="PTHR24148">
    <property type="entry name" value="ANKYRIN REPEAT DOMAIN-CONTAINING PROTEIN 39 HOMOLOG-RELATED"/>
    <property type="match status" value="1"/>
</dbReference>
<name>A0A1Q8S620_9PEZI</name>
<evidence type="ECO:0000259" key="1">
    <source>
        <dbReference type="Pfam" id="PF06985"/>
    </source>
</evidence>
<evidence type="ECO:0000313" key="3">
    <source>
        <dbReference type="Proteomes" id="UP000186583"/>
    </source>
</evidence>
<gene>
    <name evidence="2" type="ORF">CCHL11_02367</name>
</gene>
<protein>
    <submittedName>
        <fullName evidence="2">Heterokaryon incompatibility protein 6, OR allele 2</fullName>
    </submittedName>
</protein>